<dbReference type="PANTHER" id="PTHR10629">
    <property type="entry name" value="CYTOSINE-SPECIFIC METHYLTRANSFERASE"/>
    <property type="match status" value="1"/>
</dbReference>
<keyword evidence="2 6" id="KW-0808">Transferase</keyword>
<gene>
    <name evidence="9" type="ORF">ACFFGH_28410</name>
</gene>
<comment type="similarity">
    <text evidence="6 7">Belongs to the class I-like SAM-binding methyltransferase superfamily. C5-methyltransferase family.</text>
</comment>
<dbReference type="EMBL" id="JBHLTG010000009">
    <property type="protein sequence ID" value="MFC0681773.1"/>
    <property type="molecule type" value="Genomic_DNA"/>
</dbReference>
<dbReference type="GO" id="GO:0003886">
    <property type="term" value="F:DNA (cytosine-5-)-methyltransferase activity"/>
    <property type="evidence" value="ECO:0007669"/>
    <property type="project" value="UniProtKB-EC"/>
</dbReference>
<name>A0ABV6S0V0_9GAMM</name>
<dbReference type="SUPFAM" id="SSF53335">
    <property type="entry name" value="S-adenosyl-L-methionine-dependent methyltransferases"/>
    <property type="match status" value="1"/>
</dbReference>
<evidence type="ECO:0000256" key="1">
    <source>
        <dbReference type="ARBA" id="ARBA00022603"/>
    </source>
</evidence>
<dbReference type="InterPro" id="IPR050390">
    <property type="entry name" value="C5-Methyltransferase"/>
</dbReference>
<keyword evidence="10" id="KW-1185">Reference proteome</keyword>
<dbReference type="PROSITE" id="PS51679">
    <property type="entry name" value="SAM_MT_C5"/>
    <property type="match status" value="1"/>
</dbReference>
<dbReference type="EC" id="2.1.1.37" evidence="8"/>
<evidence type="ECO:0000256" key="4">
    <source>
        <dbReference type="ARBA" id="ARBA00022747"/>
    </source>
</evidence>
<accession>A0ABV6S0V0</accession>
<dbReference type="Gene3D" id="3.40.50.150">
    <property type="entry name" value="Vaccinia Virus protein VP39"/>
    <property type="match status" value="1"/>
</dbReference>
<dbReference type="PROSITE" id="PS00095">
    <property type="entry name" value="C5_MTASE_2"/>
    <property type="match status" value="1"/>
</dbReference>
<feature type="active site" evidence="6">
    <location>
        <position position="81"/>
    </location>
</feature>
<dbReference type="PRINTS" id="PR00105">
    <property type="entry name" value="C5METTRFRASE"/>
</dbReference>
<dbReference type="InterPro" id="IPR029063">
    <property type="entry name" value="SAM-dependent_MTases_sf"/>
</dbReference>
<evidence type="ECO:0000256" key="8">
    <source>
        <dbReference type="RuleBase" id="RU000417"/>
    </source>
</evidence>
<evidence type="ECO:0000256" key="5">
    <source>
        <dbReference type="ARBA" id="ARBA00047422"/>
    </source>
</evidence>
<keyword evidence="3 6" id="KW-0949">S-adenosyl-L-methionine</keyword>
<dbReference type="NCBIfam" id="TIGR00675">
    <property type="entry name" value="dcm"/>
    <property type="match status" value="1"/>
</dbReference>
<dbReference type="Gene3D" id="3.90.120.10">
    <property type="entry name" value="DNA Methylase, subunit A, domain 2"/>
    <property type="match status" value="1"/>
</dbReference>
<keyword evidence="1 6" id="KW-0489">Methyltransferase</keyword>
<dbReference type="Proteomes" id="UP001589896">
    <property type="component" value="Unassembled WGS sequence"/>
</dbReference>
<dbReference type="RefSeq" id="WP_386675014.1">
    <property type="nucleotide sequence ID" value="NZ_JBHLTG010000009.1"/>
</dbReference>
<evidence type="ECO:0000313" key="10">
    <source>
        <dbReference type="Proteomes" id="UP001589896"/>
    </source>
</evidence>
<dbReference type="InterPro" id="IPR031303">
    <property type="entry name" value="C5_meth_CS"/>
</dbReference>
<reference evidence="9 10" key="1">
    <citation type="submission" date="2024-09" db="EMBL/GenBank/DDBJ databases">
        <authorList>
            <person name="Sun Q."/>
            <person name="Mori K."/>
        </authorList>
    </citation>
    <scope>NUCLEOTIDE SEQUENCE [LARGE SCALE GENOMIC DNA]</scope>
    <source>
        <strain evidence="9 10">KCTC 23076</strain>
    </source>
</reference>
<evidence type="ECO:0000256" key="7">
    <source>
        <dbReference type="RuleBase" id="RU000416"/>
    </source>
</evidence>
<sequence length="372" mass="40413">MTAPTYRTLDLFAGAGGLTAGFHQASSRFVTAGAVEMDKAAAASFEATFGGGLVWADSIQSWLESGELSADVDVVIGGPPCQGFSTLGKRDAEDVRNLLWQQYAETIRRVTPKYFVVENVAAFAKSPQFGDFQSAVTSGGELSDYDFAWAVLNAADFGAPQARKRAVLIGHRRDLPPPGLPQPTHGGRHVTVREALRSIPFETVHPEALPRPVYEFEGHQFAGPYLAKDLHVGRNYTDVSLKRFAAIPVGGNRFDLPFELQAECWRRHKSGSADVMGRLHWDRPAVTIRTEFFKPEKGRYLHPEADRAITHYEAALLQGFPPEHRFVGSLTAIARQIGNAVPIPLGSAIATHLLSALDAGASSPVREDARAA</sequence>
<dbReference type="GO" id="GO:0032259">
    <property type="term" value="P:methylation"/>
    <property type="evidence" value="ECO:0007669"/>
    <property type="project" value="UniProtKB-KW"/>
</dbReference>
<evidence type="ECO:0000256" key="2">
    <source>
        <dbReference type="ARBA" id="ARBA00022679"/>
    </source>
</evidence>
<evidence type="ECO:0000256" key="3">
    <source>
        <dbReference type="ARBA" id="ARBA00022691"/>
    </source>
</evidence>
<dbReference type="InterPro" id="IPR001525">
    <property type="entry name" value="C5_MeTfrase"/>
</dbReference>
<evidence type="ECO:0000313" key="9">
    <source>
        <dbReference type="EMBL" id="MFC0681773.1"/>
    </source>
</evidence>
<dbReference type="InterPro" id="IPR018117">
    <property type="entry name" value="C5_DNA_meth_AS"/>
</dbReference>
<protein>
    <recommendedName>
        <fullName evidence="8">Cytosine-specific methyltransferase</fullName>
        <ecNumber evidence="8">2.1.1.37</ecNumber>
    </recommendedName>
</protein>
<comment type="caution">
    <text evidence="9">The sequence shown here is derived from an EMBL/GenBank/DDBJ whole genome shotgun (WGS) entry which is preliminary data.</text>
</comment>
<organism evidence="9 10">
    <name type="scientific">Lysobacter korlensis</name>
    <dbReference type="NCBI Taxonomy" id="553636"/>
    <lineage>
        <taxon>Bacteria</taxon>
        <taxon>Pseudomonadati</taxon>
        <taxon>Pseudomonadota</taxon>
        <taxon>Gammaproteobacteria</taxon>
        <taxon>Lysobacterales</taxon>
        <taxon>Lysobacteraceae</taxon>
        <taxon>Lysobacter</taxon>
    </lineage>
</organism>
<comment type="catalytic activity">
    <reaction evidence="5 8">
        <text>a 2'-deoxycytidine in DNA + S-adenosyl-L-methionine = a 5-methyl-2'-deoxycytidine in DNA + S-adenosyl-L-homocysteine + H(+)</text>
        <dbReference type="Rhea" id="RHEA:13681"/>
        <dbReference type="Rhea" id="RHEA-COMP:11369"/>
        <dbReference type="Rhea" id="RHEA-COMP:11370"/>
        <dbReference type="ChEBI" id="CHEBI:15378"/>
        <dbReference type="ChEBI" id="CHEBI:57856"/>
        <dbReference type="ChEBI" id="CHEBI:59789"/>
        <dbReference type="ChEBI" id="CHEBI:85452"/>
        <dbReference type="ChEBI" id="CHEBI:85454"/>
        <dbReference type="EC" id="2.1.1.37"/>
    </reaction>
</comment>
<dbReference type="PANTHER" id="PTHR10629:SF52">
    <property type="entry name" value="DNA (CYTOSINE-5)-METHYLTRANSFERASE 1"/>
    <property type="match status" value="1"/>
</dbReference>
<dbReference type="PROSITE" id="PS00094">
    <property type="entry name" value="C5_MTASE_1"/>
    <property type="match status" value="1"/>
</dbReference>
<proteinExistence type="inferred from homology"/>
<dbReference type="Pfam" id="PF00145">
    <property type="entry name" value="DNA_methylase"/>
    <property type="match status" value="1"/>
</dbReference>
<keyword evidence="4" id="KW-0680">Restriction system</keyword>
<evidence type="ECO:0000256" key="6">
    <source>
        <dbReference type="PROSITE-ProRule" id="PRU01016"/>
    </source>
</evidence>